<feature type="region of interest" description="Disordered" evidence="1">
    <location>
        <begin position="55"/>
        <end position="80"/>
    </location>
</feature>
<evidence type="ECO:0000256" key="2">
    <source>
        <dbReference type="SAM" id="Phobius"/>
    </source>
</evidence>
<dbReference type="AlphaFoldDB" id="A0A1D3L1B5"/>
<sequence length="229" mass="25744">MFLLTAIIIILLVLIGIVMLVPFHIFFDLSFHDMKLVGNFQLKWMGIKIVSRKIPSEEPSKEPSKKEPEREEKKDEKESKGFKLDEAKEFLHLGLKALPHLKPILTGFIDSINIENILLRVNIGFESSVDTEFLIGCLWAVAALLKPVPNLQLEVIPVLDGKGVSGDCNAHISLRLSRITYEILRALSHKPVRNMLMYILRRRSSKNSGGTSDDGIFKGRKKNSGSSNP</sequence>
<reference evidence="3 4" key="1">
    <citation type="submission" date="2016-08" db="EMBL/GenBank/DDBJ databases">
        <authorList>
            <person name="Seilhamer J.J."/>
        </authorList>
    </citation>
    <scope>NUCLEOTIDE SEQUENCE [LARGE SCALE GENOMIC DNA]</scope>
    <source>
        <strain evidence="3">Buetzberg</strain>
    </source>
</reference>
<keyword evidence="4" id="KW-1185">Reference proteome</keyword>
<organism evidence="3 4">
    <name type="scientific">Methanobacterium congolense</name>
    <dbReference type="NCBI Taxonomy" id="118062"/>
    <lineage>
        <taxon>Archaea</taxon>
        <taxon>Methanobacteriati</taxon>
        <taxon>Methanobacteriota</taxon>
        <taxon>Methanomada group</taxon>
        <taxon>Methanobacteria</taxon>
        <taxon>Methanobacteriales</taxon>
        <taxon>Methanobacteriaceae</taxon>
        <taxon>Methanobacterium</taxon>
    </lineage>
</organism>
<feature type="transmembrane region" description="Helical" evidence="2">
    <location>
        <begin position="6"/>
        <end position="27"/>
    </location>
</feature>
<dbReference type="Proteomes" id="UP000094707">
    <property type="component" value="Chromosome I"/>
</dbReference>
<gene>
    <name evidence="3" type="ORF">MCBB_0718</name>
</gene>
<accession>A0A1D3L1B5</accession>
<keyword evidence="2" id="KW-0812">Transmembrane</keyword>
<evidence type="ECO:0000313" key="3">
    <source>
        <dbReference type="EMBL" id="SCG85289.1"/>
    </source>
</evidence>
<protein>
    <recommendedName>
        <fullName evidence="5">DUF2953 domain-containing protein</fullName>
    </recommendedName>
</protein>
<dbReference type="STRING" id="118062.MCBB_0718"/>
<proteinExistence type="predicted"/>
<feature type="region of interest" description="Disordered" evidence="1">
    <location>
        <begin position="205"/>
        <end position="229"/>
    </location>
</feature>
<keyword evidence="2" id="KW-0472">Membrane</keyword>
<dbReference type="EMBL" id="LT607756">
    <property type="protein sequence ID" value="SCG85289.1"/>
    <property type="molecule type" value="Genomic_DNA"/>
</dbReference>
<keyword evidence="2" id="KW-1133">Transmembrane helix</keyword>
<dbReference type="KEGG" id="mcub:MCBB_0718"/>
<evidence type="ECO:0000313" key="4">
    <source>
        <dbReference type="Proteomes" id="UP000094707"/>
    </source>
</evidence>
<name>A0A1D3L1B5_9EURY</name>
<evidence type="ECO:0008006" key="5">
    <source>
        <dbReference type="Google" id="ProtNLM"/>
    </source>
</evidence>
<evidence type="ECO:0000256" key="1">
    <source>
        <dbReference type="SAM" id="MobiDB-lite"/>
    </source>
</evidence>